<feature type="domain" description="Lipoyl-binding" evidence="10">
    <location>
        <begin position="2"/>
        <end position="77"/>
    </location>
</feature>
<feature type="region of interest" description="Disordered" evidence="9">
    <location>
        <begin position="76"/>
        <end position="115"/>
    </location>
</feature>
<dbReference type="PROSITE" id="PS51826">
    <property type="entry name" value="PSBD"/>
    <property type="match status" value="1"/>
</dbReference>
<dbReference type="InterPro" id="IPR003016">
    <property type="entry name" value="2-oxoA_DH_lipoyl-BS"/>
</dbReference>
<comment type="catalytic activity">
    <reaction evidence="7">
        <text>N(6)-[(R)-dihydrolipoyl]-L-lysyl-[protein] + acetyl-CoA = N(6)-[(R)-S(8)-acetyldihydrolipoyl]-L-lysyl-[protein] + CoA</text>
        <dbReference type="Rhea" id="RHEA:17017"/>
        <dbReference type="Rhea" id="RHEA-COMP:10475"/>
        <dbReference type="Rhea" id="RHEA-COMP:10478"/>
        <dbReference type="ChEBI" id="CHEBI:57287"/>
        <dbReference type="ChEBI" id="CHEBI:57288"/>
        <dbReference type="ChEBI" id="CHEBI:83100"/>
        <dbReference type="ChEBI" id="CHEBI:83111"/>
        <dbReference type="EC" id="2.3.1.12"/>
    </reaction>
</comment>
<keyword evidence="3 8" id="KW-0808">Transferase</keyword>
<evidence type="ECO:0000256" key="9">
    <source>
        <dbReference type="SAM" id="MobiDB-lite"/>
    </source>
</evidence>
<evidence type="ECO:0000256" key="7">
    <source>
        <dbReference type="ARBA" id="ARBA00048370"/>
    </source>
</evidence>
<dbReference type="PROSITE" id="PS50968">
    <property type="entry name" value="BIOTINYL_LIPOYL"/>
    <property type="match status" value="1"/>
</dbReference>
<dbReference type="GO" id="GO:0005737">
    <property type="term" value="C:cytoplasm"/>
    <property type="evidence" value="ECO:0007669"/>
    <property type="project" value="TreeGrafter"/>
</dbReference>
<evidence type="ECO:0000259" key="10">
    <source>
        <dbReference type="PROSITE" id="PS50968"/>
    </source>
</evidence>
<dbReference type="EC" id="2.3.1.-" evidence="8"/>
<evidence type="ECO:0000256" key="4">
    <source>
        <dbReference type="ARBA" id="ARBA00022737"/>
    </source>
</evidence>
<proteinExistence type="inferred from homology"/>
<dbReference type="EMBL" id="PVNS01000002">
    <property type="protein sequence ID" value="PRO66728.1"/>
    <property type="molecule type" value="Genomic_DNA"/>
</dbReference>
<feature type="compositionally biased region" description="Basic and acidic residues" evidence="9">
    <location>
        <begin position="83"/>
        <end position="112"/>
    </location>
</feature>
<dbReference type="CDD" id="cd06849">
    <property type="entry name" value="lipoyl_domain"/>
    <property type="match status" value="1"/>
</dbReference>
<dbReference type="Pfam" id="PF00198">
    <property type="entry name" value="2-oxoacid_dh"/>
    <property type="match status" value="1"/>
</dbReference>
<evidence type="ECO:0000256" key="8">
    <source>
        <dbReference type="RuleBase" id="RU003423"/>
    </source>
</evidence>
<dbReference type="OrthoDB" id="9805770at2"/>
<dbReference type="AlphaFoldDB" id="A0A2P6MKD1"/>
<accession>A0A2P6MKD1</accession>
<name>A0A2P6MKD1_ALKUR</name>
<keyword evidence="13" id="KW-1185">Reference proteome</keyword>
<dbReference type="FunFam" id="3.30.559.10:FF:000007">
    <property type="entry name" value="Dihydrolipoamide acetyltransferase component of pyruvate dehydrogenase complex"/>
    <property type="match status" value="1"/>
</dbReference>
<reference evidence="12 13" key="1">
    <citation type="submission" date="2018-03" db="EMBL/GenBank/DDBJ databases">
        <title>Bacillus urumqiensis sp. nov., a moderately haloalkaliphilic bacterium isolated from a salt lake.</title>
        <authorList>
            <person name="Zhao B."/>
            <person name="Liao Z."/>
        </authorList>
    </citation>
    <scope>NUCLEOTIDE SEQUENCE [LARGE SCALE GENOMIC DNA]</scope>
    <source>
        <strain evidence="12 13">BZ-SZ-XJ18</strain>
    </source>
</reference>
<evidence type="ECO:0000313" key="12">
    <source>
        <dbReference type="EMBL" id="PRO66728.1"/>
    </source>
</evidence>
<dbReference type="SUPFAM" id="SSF47005">
    <property type="entry name" value="Peripheral subunit-binding domain of 2-oxo acid dehydrogenase complex"/>
    <property type="match status" value="1"/>
</dbReference>
<gene>
    <name evidence="12" type="ORF">C6I21_02020</name>
</gene>
<evidence type="ECO:0000256" key="2">
    <source>
        <dbReference type="ARBA" id="ARBA00007317"/>
    </source>
</evidence>
<dbReference type="Pfam" id="PF00364">
    <property type="entry name" value="Biotin_lipoyl"/>
    <property type="match status" value="1"/>
</dbReference>
<evidence type="ECO:0000256" key="3">
    <source>
        <dbReference type="ARBA" id="ARBA00022679"/>
    </source>
</evidence>
<dbReference type="InterPro" id="IPR001078">
    <property type="entry name" value="2-oxoacid_DH_actylTfrase"/>
</dbReference>
<dbReference type="PANTHER" id="PTHR43178:SF5">
    <property type="entry name" value="LIPOAMIDE ACYLTRANSFERASE COMPONENT OF BRANCHED-CHAIN ALPHA-KETO ACID DEHYDROGENASE COMPLEX, MITOCHONDRIAL"/>
    <property type="match status" value="1"/>
</dbReference>
<sequence>MAESITMPKLGESVTEGTITKWLVSPGDTVKKYDPIAEVMTDKVNAEVPSSFSGTIKELVVNEDTTVEVGEVICLIETEESSDSSKEVKEDPPAEEEEKVKQASSPEEKQEQPARFSPAVLNLSQKYGVDLSQLKGSGRGGRITRKDVEAAAEKPAPSVPDQKESAPAERTVEKQAPADGRVKDIPVSGVRKAIADNMAFSKQNAPHAWMMIEVDVTDLVRWREKNKERFYEQEGVKLTYMPFFMQAVTEALRRYPQVNSSWQNDTIRQYQSVHLSIAAASEDALYVPVIKDTDQKNLRGLARSLDETVNKVKKGTLDAESMRGGTFTLNNTGAFGSIQSQPILNPPQAAILSVEAIVKRPVVLDNDAIAVRHMVNLCMSLDHRVLDGLICGRFLQDIKETLESDPETKWSLT</sequence>
<keyword evidence="4" id="KW-0677">Repeat</keyword>
<dbReference type="InterPro" id="IPR036625">
    <property type="entry name" value="E3-bd_dom_sf"/>
</dbReference>
<keyword evidence="6 8" id="KW-0012">Acyltransferase</keyword>
<dbReference type="Proteomes" id="UP000243650">
    <property type="component" value="Unassembled WGS sequence"/>
</dbReference>
<dbReference type="InterPro" id="IPR050743">
    <property type="entry name" value="2-oxoacid_DH_E2_comp"/>
</dbReference>
<protein>
    <recommendedName>
        <fullName evidence="8">Dihydrolipoamide acetyltransferase component of pyruvate dehydrogenase complex</fullName>
        <ecNumber evidence="8">2.3.1.-</ecNumber>
    </recommendedName>
</protein>
<dbReference type="SUPFAM" id="SSF51230">
    <property type="entry name" value="Single hybrid motif"/>
    <property type="match status" value="1"/>
</dbReference>
<dbReference type="InterPro" id="IPR000089">
    <property type="entry name" value="Biotin_lipoyl"/>
</dbReference>
<comment type="caution">
    <text evidence="12">The sequence shown here is derived from an EMBL/GenBank/DDBJ whole genome shotgun (WGS) entry which is preliminary data.</text>
</comment>
<feature type="domain" description="Peripheral subunit-binding (PSBD)" evidence="11">
    <location>
        <begin position="115"/>
        <end position="152"/>
    </location>
</feature>
<organism evidence="12 13">
    <name type="scientific">Alkalicoccus urumqiensis</name>
    <name type="common">Bacillus urumqiensis</name>
    <dbReference type="NCBI Taxonomy" id="1548213"/>
    <lineage>
        <taxon>Bacteria</taxon>
        <taxon>Bacillati</taxon>
        <taxon>Bacillota</taxon>
        <taxon>Bacilli</taxon>
        <taxon>Bacillales</taxon>
        <taxon>Bacillaceae</taxon>
        <taxon>Alkalicoccus</taxon>
    </lineage>
</organism>
<dbReference type="Pfam" id="PF02817">
    <property type="entry name" value="E3_binding"/>
    <property type="match status" value="1"/>
</dbReference>
<evidence type="ECO:0000256" key="5">
    <source>
        <dbReference type="ARBA" id="ARBA00022823"/>
    </source>
</evidence>
<dbReference type="Gene3D" id="3.30.559.10">
    <property type="entry name" value="Chloramphenicol acetyltransferase-like domain"/>
    <property type="match status" value="1"/>
</dbReference>
<dbReference type="InterPro" id="IPR023213">
    <property type="entry name" value="CAT-like_dom_sf"/>
</dbReference>
<evidence type="ECO:0000256" key="1">
    <source>
        <dbReference type="ARBA" id="ARBA00001938"/>
    </source>
</evidence>
<evidence type="ECO:0000313" key="13">
    <source>
        <dbReference type="Proteomes" id="UP000243650"/>
    </source>
</evidence>
<dbReference type="PROSITE" id="PS00189">
    <property type="entry name" value="LIPOYL"/>
    <property type="match status" value="1"/>
</dbReference>
<dbReference type="RefSeq" id="WP_105957764.1">
    <property type="nucleotide sequence ID" value="NZ_PVNS01000002.1"/>
</dbReference>
<feature type="compositionally biased region" description="Basic and acidic residues" evidence="9">
    <location>
        <begin position="161"/>
        <end position="173"/>
    </location>
</feature>
<dbReference type="Gene3D" id="4.10.320.10">
    <property type="entry name" value="E3-binding domain"/>
    <property type="match status" value="1"/>
</dbReference>
<dbReference type="InterPro" id="IPR004167">
    <property type="entry name" value="PSBD"/>
</dbReference>
<comment type="similarity">
    <text evidence="2 8">Belongs to the 2-oxoacid dehydrogenase family.</text>
</comment>
<feature type="region of interest" description="Disordered" evidence="9">
    <location>
        <begin position="148"/>
        <end position="176"/>
    </location>
</feature>
<dbReference type="PANTHER" id="PTHR43178">
    <property type="entry name" value="DIHYDROLIPOAMIDE ACETYLTRANSFERASE COMPONENT OF PYRUVATE DEHYDROGENASE COMPLEX"/>
    <property type="match status" value="1"/>
</dbReference>
<keyword evidence="5 8" id="KW-0450">Lipoyl</keyword>
<evidence type="ECO:0000259" key="11">
    <source>
        <dbReference type="PROSITE" id="PS51826"/>
    </source>
</evidence>
<dbReference type="InterPro" id="IPR011053">
    <property type="entry name" value="Single_hybrid_motif"/>
</dbReference>
<dbReference type="SUPFAM" id="SSF52777">
    <property type="entry name" value="CoA-dependent acyltransferases"/>
    <property type="match status" value="1"/>
</dbReference>
<dbReference type="GO" id="GO:0031405">
    <property type="term" value="F:lipoic acid binding"/>
    <property type="evidence" value="ECO:0007669"/>
    <property type="project" value="TreeGrafter"/>
</dbReference>
<dbReference type="Gene3D" id="2.40.50.100">
    <property type="match status" value="1"/>
</dbReference>
<comment type="cofactor">
    <cofactor evidence="1 8">
        <name>(R)-lipoate</name>
        <dbReference type="ChEBI" id="CHEBI:83088"/>
    </cofactor>
</comment>
<dbReference type="GO" id="GO:0004742">
    <property type="term" value="F:dihydrolipoyllysine-residue acetyltransferase activity"/>
    <property type="evidence" value="ECO:0007669"/>
    <property type="project" value="UniProtKB-EC"/>
</dbReference>
<evidence type="ECO:0000256" key="6">
    <source>
        <dbReference type="ARBA" id="ARBA00023315"/>
    </source>
</evidence>
<dbReference type="FunFam" id="2.40.50.100:FF:000023">
    <property type="entry name" value="Dihydrolipoamide acetyltransferase component of pyruvate dehydrogenase complex"/>
    <property type="match status" value="1"/>
</dbReference>